<evidence type="ECO:0000256" key="9">
    <source>
        <dbReference type="ARBA" id="ARBA00022723"/>
    </source>
</evidence>
<evidence type="ECO:0000256" key="2">
    <source>
        <dbReference type="ARBA" id="ARBA00001933"/>
    </source>
</evidence>
<dbReference type="InterPro" id="IPR007197">
    <property type="entry name" value="rSAM"/>
</dbReference>
<evidence type="ECO:0000256" key="3">
    <source>
        <dbReference type="ARBA" id="ARBA00001966"/>
    </source>
</evidence>
<dbReference type="GO" id="GO:0050066">
    <property type="term" value="F:L-lysine 2,3-aminomutase activity"/>
    <property type="evidence" value="ECO:0007669"/>
    <property type="project" value="UniProtKB-EC"/>
</dbReference>
<accession>B2A640</accession>
<evidence type="ECO:0000313" key="17">
    <source>
        <dbReference type="EMBL" id="ACB85457.1"/>
    </source>
</evidence>
<dbReference type="SFLD" id="SFLDS00029">
    <property type="entry name" value="Radical_SAM"/>
    <property type="match status" value="1"/>
</dbReference>
<keyword evidence="8" id="KW-0949">S-adenosyl-L-methionine</keyword>
<dbReference type="PANTHER" id="PTHR30538">
    <property type="entry name" value="LYSINE 2,3-AMINOMUTASE-RELATED"/>
    <property type="match status" value="1"/>
</dbReference>
<dbReference type="Pfam" id="PF04055">
    <property type="entry name" value="Radical_SAM"/>
    <property type="match status" value="1"/>
</dbReference>
<keyword evidence="10 15" id="KW-0663">Pyridoxal phosphate</keyword>
<dbReference type="PROSITE" id="PS51918">
    <property type="entry name" value="RADICAL_SAM"/>
    <property type="match status" value="1"/>
</dbReference>
<keyword evidence="7 14" id="KW-0004">4Fe-4S</keyword>
<organism evidence="17 18">
    <name type="scientific">Natranaerobius thermophilus (strain ATCC BAA-1301 / DSM 18059 / JW/NM-WN-LF)</name>
    <dbReference type="NCBI Taxonomy" id="457570"/>
    <lineage>
        <taxon>Bacteria</taxon>
        <taxon>Bacillati</taxon>
        <taxon>Bacillota</taxon>
        <taxon>Clostridia</taxon>
        <taxon>Natranaerobiales</taxon>
        <taxon>Natranaerobiaceae</taxon>
        <taxon>Natranaerobius</taxon>
    </lineage>
</organism>
<feature type="binding site" evidence="14">
    <location>
        <position position="128"/>
    </location>
    <ligand>
        <name>[4Fe-4S] cluster</name>
        <dbReference type="ChEBI" id="CHEBI:49883"/>
        <note>4Fe-4S-S-AdoMet</note>
    </ligand>
</feature>
<reference evidence="17 18" key="1">
    <citation type="submission" date="2008-04" db="EMBL/GenBank/DDBJ databases">
        <title>Complete sequence of chromosome of Natranaerobius thermophilus JW/NM-WN-LF.</title>
        <authorList>
            <consortium name="US DOE Joint Genome Institute"/>
            <person name="Copeland A."/>
            <person name="Lucas S."/>
            <person name="Lapidus A."/>
            <person name="Glavina del Rio T."/>
            <person name="Dalin E."/>
            <person name="Tice H."/>
            <person name="Bruce D."/>
            <person name="Goodwin L."/>
            <person name="Pitluck S."/>
            <person name="Chertkov O."/>
            <person name="Brettin T."/>
            <person name="Detter J.C."/>
            <person name="Han C."/>
            <person name="Kuske C.R."/>
            <person name="Schmutz J."/>
            <person name="Larimer F."/>
            <person name="Land M."/>
            <person name="Hauser L."/>
            <person name="Kyrpides N."/>
            <person name="Lykidis A."/>
            <person name="Mesbah N.M."/>
            <person name="Wiegel J."/>
        </authorList>
    </citation>
    <scope>NUCLEOTIDE SEQUENCE [LARGE SCALE GENOMIC DNA]</scope>
    <source>
        <strain evidence="18">ATCC BAA-1301 / DSM 18059 / JW/NM-WN-LF</strain>
    </source>
</reference>
<evidence type="ECO:0000256" key="11">
    <source>
        <dbReference type="ARBA" id="ARBA00023004"/>
    </source>
</evidence>
<evidence type="ECO:0000313" key="18">
    <source>
        <dbReference type="Proteomes" id="UP000001683"/>
    </source>
</evidence>
<dbReference type="RefSeq" id="WP_012448321.1">
    <property type="nucleotide sequence ID" value="NC_010718.1"/>
</dbReference>
<protein>
    <recommendedName>
        <fullName evidence="6">L-lysine 2,3-aminomutase</fullName>
        <ecNumber evidence="5">5.4.3.2</ecNumber>
    </recommendedName>
</protein>
<feature type="binding site" evidence="14">
    <location>
        <position position="132"/>
    </location>
    <ligand>
        <name>[4Fe-4S] cluster</name>
        <dbReference type="ChEBI" id="CHEBI:49883"/>
        <note>4Fe-4S-S-AdoMet</note>
    </ligand>
</feature>
<proteinExistence type="inferred from homology"/>
<comment type="cofactor">
    <cofactor evidence="2 15">
        <name>pyridoxal 5'-phosphate</name>
        <dbReference type="ChEBI" id="CHEBI:597326"/>
    </cofactor>
</comment>
<feature type="modified residue" description="N6-(pyridoxal phosphate)lysine" evidence="15">
    <location>
        <position position="340"/>
    </location>
</feature>
<evidence type="ECO:0000256" key="13">
    <source>
        <dbReference type="ARBA" id="ARBA00023235"/>
    </source>
</evidence>
<feature type="domain" description="Radical SAM core" evidence="16">
    <location>
        <begin position="114"/>
        <end position="326"/>
    </location>
</feature>
<dbReference type="InterPro" id="IPR003739">
    <property type="entry name" value="Lys_aminomutase/Glu_NH3_mut"/>
</dbReference>
<dbReference type="GO" id="GO:0051539">
    <property type="term" value="F:4 iron, 4 sulfur cluster binding"/>
    <property type="evidence" value="ECO:0007669"/>
    <property type="project" value="UniProtKB-KW"/>
</dbReference>
<evidence type="ECO:0000256" key="5">
    <source>
        <dbReference type="ARBA" id="ARBA00012144"/>
    </source>
</evidence>
<feature type="binding site" evidence="14">
    <location>
        <position position="135"/>
    </location>
    <ligand>
        <name>[4Fe-4S] cluster</name>
        <dbReference type="ChEBI" id="CHEBI:49883"/>
        <note>4Fe-4S-S-AdoMet</note>
    </ligand>
</feature>
<dbReference type="SFLD" id="SFLDF00283">
    <property type="entry name" value="L-lysine_2_3-aminomutase_(LAM"/>
    <property type="match status" value="1"/>
</dbReference>
<comment type="catalytic activity">
    <reaction evidence="1">
        <text>L-lysine = (3S)-3,6-diaminohexanoate</text>
        <dbReference type="Rhea" id="RHEA:19177"/>
        <dbReference type="ChEBI" id="CHEBI:32551"/>
        <dbReference type="ChEBI" id="CHEBI:57434"/>
        <dbReference type="EC" id="5.4.3.2"/>
    </reaction>
</comment>
<dbReference type="InterPro" id="IPR025895">
    <property type="entry name" value="LAM_C_dom"/>
</dbReference>
<dbReference type="NCBIfam" id="TIGR03820">
    <property type="entry name" value="lys_2_3_AblA"/>
    <property type="match status" value="1"/>
</dbReference>
<dbReference type="InterPro" id="IPR013785">
    <property type="entry name" value="Aldolase_TIM"/>
</dbReference>
<dbReference type="OrthoDB" id="9768064at2"/>
<dbReference type="SFLD" id="SFLDG01070">
    <property type="entry name" value="PLP-dependent"/>
    <property type="match status" value="1"/>
</dbReference>
<dbReference type="HOGENOM" id="CLU_032161_0_0_9"/>
<dbReference type="Gene3D" id="6.20.120.40">
    <property type="match status" value="1"/>
</dbReference>
<keyword evidence="12 14" id="KW-0411">Iron-sulfur</keyword>
<evidence type="ECO:0000256" key="1">
    <source>
        <dbReference type="ARBA" id="ARBA00000911"/>
    </source>
</evidence>
<dbReference type="CDD" id="cd01335">
    <property type="entry name" value="Radical_SAM"/>
    <property type="match status" value="1"/>
</dbReference>
<dbReference type="Gene3D" id="3.20.20.70">
    <property type="entry name" value="Aldolase class I"/>
    <property type="match status" value="1"/>
</dbReference>
<evidence type="ECO:0000256" key="15">
    <source>
        <dbReference type="PIRSR" id="PIRSR603739-50"/>
    </source>
</evidence>
<dbReference type="Pfam" id="PF12544">
    <property type="entry name" value="LAM_C"/>
    <property type="match status" value="1"/>
</dbReference>
<dbReference type="Proteomes" id="UP000001683">
    <property type="component" value="Chromosome"/>
</dbReference>
<dbReference type="InterPro" id="IPR058240">
    <property type="entry name" value="rSAM_sf"/>
</dbReference>
<sequence length="420" mass="47304">MSKTNLESIPKYSNISDSEWQSWEWQLNNRITDVESLKEIINLTEEEEEGIKQTLKTIRMAITPYYASLMDKDDPSCPIRRHAVPSSLELNFSEFDLEDPLSEDSDSPVEGITHRYPDRVLFLVTDQCSMYCRHCTRRRLAGSTDKAAPIEVIDKAIDYIKNTPQVRDVLISGGDGLLISDERLEYILNELYKIEHVEIVRIGTRAPVVLPQRITDNLISILKKYHPIWLNTHFNHPKEITSEAKEALAKLADAGIPLGNQSVLLRGINDCPVTMKELVHELVKNRVRPYYIYQCDLSQGIEHFRTSVSAGLEIIESLRGHTSGYAVPTFVVDAPGGGGKTPVMPQYLISQSPDSVVLRNYEGVISKYSEPKDKTKGCGKESCTDCEHIGQDSTGVSALMSGNEISLEPSNLRRLNRRNK</sequence>
<keyword evidence="9 14" id="KW-0479">Metal-binding</keyword>
<dbReference type="STRING" id="457570.Nther_1886"/>
<evidence type="ECO:0000256" key="7">
    <source>
        <dbReference type="ARBA" id="ARBA00022485"/>
    </source>
</evidence>
<dbReference type="InterPro" id="IPR022459">
    <property type="entry name" value="Lysine_aminomutase"/>
</dbReference>
<dbReference type="SUPFAM" id="SSF102114">
    <property type="entry name" value="Radical SAM enzymes"/>
    <property type="match status" value="1"/>
</dbReference>
<keyword evidence="11" id="KW-0408">Iron</keyword>
<comment type="similarity">
    <text evidence="4">Belongs to the radical SAM superfamily. KamA family.</text>
</comment>
<dbReference type="InParanoid" id="B2A640"/>
<evidence type="ECO:0000256" key="4">
    <source>
        <dbReference type="ARBA" id="ARBA00008703"/>
    </source>
</evidence>
<dbReference type="AlphaFoldDB" id="B2A640"/>
<keyword evidence="18" id="KW-1185">Reference proteome</keyword>
<dbReference type="KEGG" id="nth:Nther_1886"/>
<dbReference type="FunFam" id="3.20.20.70:FF:000095">
    <property type="entry name" value="Lysine 2,3-aminomutase"/>
    <property type="match status" value="1"/>
</dbReference>
<evidence type="ECO:0000256" key="10">
    <source>
        <dbReference type="ARBA" id="ARBA00022898"/>
    </source>
</evidence>
<evidence type="ECO:0000256" key="14">
    <source>
        <dbReference type="PIRSR" id="PIRSR004911-1"/>
    </source>
</evidence>
<dbReference type="GO" id="GO:0046872">
    <property type="term" value="F:metal ion binding"/>
    <property type="evidence" value="ECO:0007669"/>
    <property type="project" value="UniProtKB-KW"/>
</dbReference>
<evidence type="ECO:0000256" key="12">
    <source>
        <dbReference type="ARBA" id="ARBA00023014"/>
    </source>
</evidence>
<comment type="cofactor">
    <cofactor evidence="3">
        <name>[4Fe-4S] cluster</name>
        <dbReference type="ChEBI" id="CHEBI:49883"/>
    </cofactor>
</comment>
<dbReference type="PIRSF" id="PIRSF004911">
    <property type="entry name" value="DUF160"/>
    <property type="match status" value="1"/>
</dbReference>
<dbReference type="eggNOG" id="COG1509">
    <property type="taxonomic scope" value="Bacteria"/>
</dbReference>
<name>B2A640_NATTJ</name>
<evidence type="ECO:0000256" key="8">
    <source>
        <dbReference type="ARBA" id="ARBA00022691"/>
    </source>
</evidence>
<evidence type="ECO:0000256" key="6">
    <source>
        <dbReference type="ARBA" id="ARBA00022363"/>
    </source>
</evidence>
<dbReference type="EC" id="5.4.3.2" evidence="5"/>
<dbReference type="PANTHER" id="PTHR30538:SF1">
    <property type="entry name" value="L-LYSINE 2,3-AMINOMUTASE"/>
    <property type="match status" value="1"/>
</dbReference>
<keyword evidence="13 17" id="KW-0413">Isomerase</keyword>
<dbReference type="FunCoup" id="B2A640">
    <property type="interactions" value="59"/>
</dbReference>
<dbReference type="EMBL" id="CP001034">
    <property type="protein sequence ID" value="ACB85457.1"/>
    <property type="molecule type" value="Genomic_DNA"/>
</dbReference>
<reference evidence="17 18" key="2">
    <citation type="journal article" date="2011" name="J. Bacteriol.">
        <title>Complete genome sequence of the anaerobic, halophilic alkalithermophile Natranaerobius thermophilus JW/NM-WN-LF.</title>
        <authorList>
            <person name="Zhao B."/>
            <person name="Mesbah N.M."/>
            <person name="Dalin E."/>
            <person name="Goodwin L."/>
            <person name="Nolan M."/>
            <person name="Pitluck S."/>
            <person name="Chertkov O."/>
            <person name="Brettin T.S."/>
            <person name="Han J."/>
            <person name="Larimer F.W."/>
            <person name="Land M.L."/>
            <person name="Hauser L."/>
            <person name="Kyrpides N."/>
            <person name="Wiegel J."/>
        </authorList>
    </citation>
    <scope>NUCLEOTIDE SEQUENCE [LARGE SCALE GENOMIC DNA]</scope>
    <source>
        <strain evidence="18">ATCC BAA-1301 / DSM 18059 / JW/NM-WN-LF</strain>
    </source>
</reference>
<dbReference type="NCBIfam" id="TIGR00238">
    <property type="entry name" value="KamA family radical SAM protein"/>
    <property type="match status" value="1"/>
</dbReference>
<evidence type="ECO:0000259" key="16">
    <source>
        <dbReference type="PROSITE" id="PS51918"/>
    </source>
</evidence>
<gene>
    <name evidence="17" type="ordered locus">Nther_1886</name>
</gene>
<dbReference type="Gene3D" id="6.10.140.1170">
    <property type="match status" value="1"/>
</dbReference>